<dbReference type="NCBIfam" id="TIGR00786">
    <property type="entry name" value="dctM"/>
    <property type="match status" value="1"/>
</dbReference>
<dbReference type="InterPro" id="IPR004681">
    <property type="entry name" value="TRAP_DctM"/>
</dbReference>
<feature type="transmembrane region" description="Helical" evidence="7">
    <location>
        <begin position="218"/>
        <end position="238"/>
    </location>
</feature>
<comment type="function">
    <text evidence="7">Part of the tripartite ATP-independent periplasmic (TRAP) transport system.</text>
</comment>
<keyword evidence="10" id="KW-1185">Reference proteome</keyword>
<keyword evidence="3 7" id="KW-0997">Cell inner membrane</keyword>
<dbReference type="PIRSF" id="PIRSF006066">
    <property type="entry name" value="HI0050"/>
    <property type="match status" value="1"/>
</dbReference>
<feature type="transmembrane region" description="Helical" evidence="7">
    <location>
        <begin position="116"/>
        <end position="135"/>
    </location>
</feature>
<keyword evidence="5 7" id="KW-1133">Transmembrane helix</keyword>
<dbReference type="Proteomes" id="UP001366060">
    <property type="component" value="Unassembled WGS sequence"/>
</dbReference>
<feature type="transmembrane region" description="Helical" evidence="7">
    <location>
        <begin position="367"/>
        <end position="393"/>
    </location>
</feature>
<feature type="transmembrane region" description="Helical" evidence="7">
    <location>
        <begin position="344"/>
        <end position="361"/>
    </location>
</feature>
<dbReference type="PANTHER" id="PTHR33362:SF2">
    <property type="entry name" value="TRAP TRANSPORTER LARGE PERMEASE PROTEIN"/>
    <property type="match status" value="1"/>
</dbReference>
<dbReference type="EMBL" id="JBAKBA010000028">
    <property type="protein sequence ID" value="MEL0659902.1"/>
    <property type="molecule type" value="Genomic_DNA"/>
</dbReference>
<evidence type="ECO:0000313" key="10">
    <source>
        <dbReference type="Proteomes" id="UP001366060"/>
    </source>
</evidence>
<protein>
    <recommendedName>
        <fullName evidence="7">TRAP transporter large permease protein</fullName>
    </recommendedName>
</protein>
<feature type="transmembrane region" description="Helical" evidence="7">
    <location>
        <begin position="308"/>
        <end position="332"/>
    </location>
</feature>
<feature type="transmembrane region" description="Helical" evidence="7">
    <location>
        <begin position="12"/>
        <end position="37"/>
    </location>
</feature>
<evidence type="ECO:0000256" key="4">
    <source>
        <dbReference type="ARBA" id="ARBA00022692"/>
    </source>
</evidence>
<evidence type="ECO:0000313" key="9">
    <source>
        <dbReference type="EMBL" id="MEL0659902.1"/>
    </source>
</evidence>
<name>A0ABU9HE98_9GAMM</name>
<evidence type="ECO:0000256" key="2">
    <source>
        <dbReference type="ARBA" id="ARBA00022475"/>
    </source>
</evidence>
<keyword evidence="2" id="KW-1003">Cell membrane</keyword>
<comment type="subcellular location">
    <subcellularLocation>
        <location evidence="1 7">Cell inner membrane</location>
        <topology evidence="1 7">Multi-pass membrane protein</topology>
    </subcellularLocation>
</comment>
<feature type="transmembrane region" description="Helical" evidence="7">
    <location>
        <begin position="405"/>
        <end position="429"/>
    </location>
</feature>
<feature type="transmembrane region" description="Helical" evidence="7">
    <location>
        <begin position="184"/>
        <end position="206"/>
    </location>
</feature>
<evidence type="ECO:0000256" key="3">
    <source>
        <dbReference type="ARBA" id="ARBA00022519"/>
    </source>
</evidence>
<dbReference type="Pfam" id="PF06808">
    <property type="entry name" value="DctM"/>
    <property type="match status" value="1"/>
</dbReference>
<keyword evidence="4 7" id="KW-0812">Transmembrane</keyword>
<dbReference type="InterPro" id="IPR010656">
    <property type="entry name" value="DctM"/>
</dbReference>
<organism evidence="9 10">
    <name type="scientific">Psychromonas arctica</name>
    <dbReference type="NCBI Taxonomy" id="168275"/>
    <lineage>
        <taxon>Bacteria</taxon>
        <taxon>Pseudomonadati</taxon>
        <taxon>Pseudomonadota</taxon>
        <taxon>Gammaproteobacteria</taxon>
        <taxon>Alteromonadales</taxon>
        <taxon>Psychromonadaceae</taxon>
        <taxon>Psychromonas</taxon>
    </lineage>
</organism>
<keyword evidence="6 7" id="KW-0472">Membrane</keyword>
<comment type="caution">
    <text evidence="9">The sequence shown here is derived from an EMBL/GenBank/DDBJ whole genome shotgun (WGS) entry which is preliminary data.</text>
</comment>
<evidence type="ECO:0000256" key="6">
    <source>
        <dbReference type="ARBA" id="ARBA00023136"/>
    </source>
</evidence>
<evidence type="ECO:0000256" key="1">
    <source>
        <dbReference type="ARBA" id="ARBA00004429"/>
    </source>
</evidence>
<feature type="transmembrane region" description="Helical" evidence="7">
    <location>
        <begin position="147"/>
        <end position="172"/>
    </location>
</feature>
<feature type="transmembrane region" description="Helical" evidence="7">
    <location>
        <begin position="244"/>
        <end position="265"/>
    </location>
</feature>
<evidence type="ECO:0000259" key="8">
    <source>
        <dbReference type="Pfam" id="PF06808"/>
    </source>
</evidence>
<dbReference type="RefSeq" id="WP_341628437.1">
    <property type="nucleotide sequence ID" value="NZ_JBAKBA010000028.1"/>
</dbReference>
<evidence type="ECO:0000256" key="7">
    <source>
        <dbReference type="RuleBase" id="RU369079"/>
    </source>
</evidence>
<feature type="transmembrane region" description="Helical" evidence="7">
    <location>
        <begin position="57"/>
        <end position="76"/>
    </location>
</feature>
<comment type="subunit">
    <text evidence="7">The complex comprises the extracytoplasmic solute receptor protein and the two transmembrane proteins.</text>
</comment>
<accession>A0ABU9HE98</accession>
<gene>
    <name evidence="9" type="ORF">V6255_12215</name>
</gene>
<sequence>MPDAVYDLLPVVMLFSSLLIFLVIGVPIAFSIGWSAILTIFLSFPLDKAAGLTSQQLLGGLDNFGLLALPFFILAGNLMNSGGIAKRLINFAMILGGKLPGSLCHVNVIANMMFGSLSGSATAAAAAVGGIMGPLQKEKNYPEDFSSAVNIVSCPTGLLIPPSNVVILYALVSTSSVQYLFLAGYIPGLLMGLGIMIGIMIFGKIFKVPQQTIVLEKPVLTIIIEAIPSLFMVVIIMGGIVGGIFTATEASAIAVVYSLLLGFAYKQIKIKHLPNILINSVILTSIVLLMIATSSAMSWAMANADIPAAISAFVLAFSENPIIILLLINVILLVVGTFMDMSPAILIFTPILLPIAVHLGIDPIHFGMIMIFNLCIGICTPPVGAALFVGCSVSGVKLGKVVPKLLPLFLIMILTLGIVTAIPELSLWLPRLAGYKG</sequence>
<feature type="domain" description="TRAP C4-dicarboxylate transport system permease DctM subunit" evidence="8">
    <location>
        <begin position="16"/>
        <end position="425"/>
    </location>
</feature>
<reference evidence="9 10" key="1">
    <citation type="submission" date="2024-02" db="EMBL/GenBank/DDBJ databases">
        <title>Bacteria isolated from the canopy kelp, Nereocystis luetkeana.</title>
        <authorList>
            <person name="Pfister C.A."/>
            <person name="Younker I.T."/>
            <person name="Light S.H."/>
        </authorList>
    </citation>
    <scope>NUCLEOTIDE SEQUENCE [LARGE SCALE GENOMIC DNA]</scope>
    <source>
        <strain evidence="9 10">TI.2.07</strain>
    </source>
</reference>
<comment type="similarity">
    <text evidence="7">Belongs to the TRAP transporter large permease family.</text>
</comment>
<feature type="transmembrane region" description="Helical" evidence="7">
    <location>
        <begin position="277"/>
        <end position="302"/>
    </location>
</feature>
<dbReference type="PANTHER" id="PTHR33362">
    <property type="entry name" value="SIALIC ACID TRAP TRANSPORTER PERMEASE PROTEIN SIAT-RELATED"/>
    <property type="match status" value="1"/>
</dbReference>
<proteinExistence type="inferred from homology"/>
<keyword evidence="7" id="KW-0813">Transport</keyword>
<evidence type="ECO:0000256" key="5">
    <source>
        <dbReference type="ARBA" id="ARBA00022989"/>
    </source>
</evidence>